<gene>
    <name evidence="1" type="ORF">CFC21_088660</name>
</gene>
<comment type="caution">
    <text evidence="1">The sequence shown here is derived from an EMBL/GenBank/DDBJ whole genome shotgun (WGS) entry which is preliminary data.</text>
</comment>
<reference evidence="1" key="2">
    <citation type="submission" date="2020-03" db="EMBL/GenBank/DDBJ databases">
        <title>The second near-complete assembly of the hexaploid bread wheat (Triticum aestivum) genome.</title>
        <authorList>
            <person name="Zimin A.V."/>
            <person name="Puiu D."/>
            <person name="Shumante A."/>
            <person name="Alonge M."/>
            <person name="Salzberg S.L."/>
        </authorList>
    </citation>
    <scope>NUCLEOTIDE SEQUENCE</scope>
    <source>
        <tissue evidence="1">Leaf</tissue>
    </source>
</reference>
<reference evidence="1" key="1">
    <citation type="journal article" date="2017" name="Gigascience">
        <title>The first near-complete assembly of the hexaploid bread wheat genome, Triticum aestivum.</title>
        <authorList>
            <person name="Zimin A.V."/>
            <person name="Puiu D."/>
            <person name="Hall R."/>
            <person name="Kingan S."/>
            <person name="Clavijo B.J."/>
            <person name="Salzberg S.L."/>
        </authorList>
    </citation>
    <scope>NUCLEOTIDE SEQUENCE</scope>
    <source>
        <tissue evidence="1">Leaf</tissue>
    </source>
</reference>
<accession>A0A9R1IKV3</accession>
<protein>
    <submittedName>
        <fullName evidence="1">Uncharacterized protein</fullName>
    </submittedName>
</protein>
<dbReference type="Proteomes" id="UP000815260">
    <property type="component" value="Chromosome 6B"/>
</dbReference>
<dbReference type="EMBL" id="CM022227">
    <property type="protein sequence ID" value="KAF7085187.1"/>
    <property type="molecule type" value="Genomic_DNA"/>
</dbReference>
<organism evidence="1">
    <name type="scientific">Triticum aestivum</name>
    <name type="common">Wheat</name>
    <dbReference type="NCBI Taxonomy" id="4565"/>
    <lineage>
        <taxon>Eukaryota</taxon>
        <taxon>Viridiplantae</taxon>
        <taxon>Streptophyta</taxon>
        <taxon>Embryophyta</taxon>
        <taxon>Tracheophyta</taxon>
        <taxon>Spermatophyta</taxon>
        <taxon>Magnoliopsida</taxon>
        <taxon>Liliopsida</taxon>
        <taxon>Poales</taxon>
        <taxon>Poaceae</taxon>
        <taxon>BOP clade</taxon>
        <taxon>Pooideae</taxon>
        <taxon>Triticodae</taxon>
        <taxon>Triticeae</taxon>
        <taxon>Triticinae</taxon>
        <taxon>Triticum</taxon>
    </lineage>
</organism>
<evidence type="ECO:0000313" key="1">
    <source>
        <dbReference type="EMBL" id="KAF7085187.1"/>
    </source>
</evidence>
<name>A0A9R1IKV3_WHEAT</name>
<feature type="non-terminal residue" evidence="1">
    <location>
        <position position="1"/>
    </location>
</feature>
<sequence>IFGKHEAR</sequence>
<proteinExistence type="predicted"/>